<name>A0ABV2PBB3_9MICC</name>
<organism evidence="2 3">
    <name type="scientific">Arthrobacter bambusae</name>
    <dbReference type="NCBI Taxonomy" id="1338426"/>
    <lineage>
        <taxon>Bacteria</taxon>
        <taxon>Bacillati</taxon>
        <taxon>Actinomycetota</taxon>
        <taxon>Actinomycetes</taxon>
        <taxon>Micrococcales</taxon>
        <taxon>Micrococcaceae</taxon>
        <taxon>Arthrobacter</taxon>
    </lineage>
</organism>
<comment type="caution">
    <text evidence="2">The sequence shown here is derived from an EMBL/GenBank/DDBJ whole genome shotgun (WGS) entry which is preliminary data.</text>
</comment>
<evidence type="ECO:0000313" key="3">
    <source>
        <dbReference type="Proteomes" id="UP001549307"/>
    </source>
</evidence>
<keyword evidence="3" id="KW-1185">Reference proteome</keyword>
<accession>A0ABV2PBB3</accession>
<dbReference type="Pfam" id="PF04296">
    <property type="entry name" value="YlxR"/>
    <property type="match status" value="1"/>
</dbReference>
<dbReference type="PANTHER" id="PTHR34215:SF1">
    <property type="entry name" value="YLXR DOMAIN-CONTAINING PROTEIN"/>
    <property type="match status" value="1"/>
</dbReference>
<dbReference type="InterPro" id="IPR035931">
    <property type="entry name" value="YlxR-like_sf"/>
</dbReference>
<proteinExistence type="predicted"/>
<dbReference type="SUPFAM" id="SSF64376">
    <property type="entry name" value="YlxR-like"/>
    <property type="match status" value="1"/>
</dbReference>
<protein>
    <submittedName>
        <fullName evidence="2">RNA-binding protein YlxR (DUF448 family)</fullName>
    </submittedName>
</protein>
<dbReference type="InterPro" id="IPR007393">
    <property type="entry name" value="YlxR_dom"/>
</dbReference>
<gene>
    <name evidence="2" type="ORF">ABIE37_003868</name>
</gene>
<dbReference type="Proteomes" id="UP001549307">
    <property type="component" value="Unassembled WGS sequence"/>
</dbReference>
<dbReference type="EMBL" id="JBEPSN010000011">
    <property type="protein sequence ID" value="MET4542065.1"/>
    <property type="molecule type" value="Genomic_DNA"/>
</dbReference>
<feature type="domain" description="YlxR" evidence="1">
    <location>
        <begin position="49"/>
        <end position="123"/>
    </location>
</feature>
<dbReference type="InterPro" id="IPR037465">
    <property type="entry name" value="YlxR"/>
</dbReference>
<evidence type="ECO:0000259" key="1">
    <source>
        <dbReference type="Pfam" id="PF04296"/>
    </source>
</evidence>
<dbReference type="Gene3D" id="3.30.1230.10">
    <property type="entry name" value="YlxR-like"/>
    <property type="match status" value="1"/>
</dbReference>
<dbReference type="PANTHER" id="PTHR34215">
    <property type="entry name" value="BLL0784 PROTEIN"/>
    <property type="match status" value="1"/>
</dbReference>
<sequence>MEPGLRPVSARFGVPQLRVQDRGPSGASNVRQVGHVVAELLEHGHGPVRTCIGCRKQGSRSELVRLVAQGSGSSAVLVDVRRRMAGRGAWLHPSEKCLALAIKRRAFGRALAGAAETDAVERYLMQGTPLVEAPAVTGKPSKPESGSEN</sequence>
<reference evidence="2 3" key="1">
    <citation type="submission" date="2024-06" db="EMBL/GenBank/DDBJ databases">
        <title>Sorghum-associated microbial communities from plants grown in Nebraska, USA.</title>
        <authorList>
            <person name="Schachtman D."/>
        </authorList>
    </citation>
    <scope>NUCLEOTIDE SEQUENCE [LARGE SCALE GENOMIC DNA]</scope>
    <source>
        <strain evidence="2 3">3552</strain>
    </source>
</reference>
<evidence type="ECO:0000313" key="2">
    <source>
        <dbReference type="EMBL" id="MET4542065.1"/>
    </source>
</evidence>